<dbReference type="AlphaFoldDB" id="A0A918DE61"/>
<dbReference type="PANTHER" id="PTHR15108">
    <property type="entry name" value="N-ACYLGLUCOSAMINE-2-EPIMERASE"/>
    <property type="match status" value="1"/>
</dbReference>
<keyword evidence="4" id="KW-1185">Reference proteome</keyword>
<dbReference type="GO" id="GO:0005975">
    <property type="term" value="P:carbohydrate metabolic process"/>
    <property type="evidence" value="ECO:0007669"/>
    <property type="project" value="InterPro"/>
</dbReference>
<comment type="caution">
    <text evidence="3">The sequence shown here is derived from an EMBL/GenBank/DDBJ whole genome shotgun (WGS) entry which is preliminary data.</text>
</comment>
<reference evidence="3 4" key="1">
    <citation type="journal article" date="2014" name="Int. J. Syst. Evol. Microbiol.">
        <title>Complete genome sequence of Corynebacterium casei LMG S-19264T (=DSM 44701T), isolated from a smear-ripened cheese.</title>
        <authorList>
            <consortium name="US DOE Joint Genome Institute (JGI-PGF)"/>
            <person name="Walter F."/>
            <person name="Albersmeier A."/>
            <person name="Kalinowski J."/>
            <person name="Ruckert C."/>
        </authorList>
    </citation>
    <scope>NUCLEOTIDE SEQUENCE [LARGE SCALE GENOMIC DNA]</scope>
    <source>
        <strain evidence="3 4">CGMCC 1.7029</strain>
    </source>
</reference>
<dbReference type="InterPro" id="IPR008928">
    <property type="entry name" value="6-hairpin_glycosidase_sf"/>
</dbReference>
<gene>
    <name evidence="3" type="ORF">GCM10010991_23870</name>
</gene>
<protein>
    <submittedName>
        <fullName evidence="3">Mannose-6-phosphate isomerase</fullName>
    </submittedName>
</protein>
<comment type="similarity">
    <text evidence="1">Belongs to the N-acylglucosamine 2-epimerase family.</text>
</comment>
<proteinExistence type="inferred from homology"/>
<evidence type="ECO:0000256" key="2">
    <source>
        <dbReference type="ARBA" id="ARBA00023235"/>
    </source>
</evidence>
<dbReference type="SUPFAM" id="SSF48208">
    <property type="entry name" value="Six-hairpin glycosidases"/>
    <property type="match status" value="1"/>
</dbReference>
<dbReference type="Pfam" id="PF07221">
    <property type="entry name" value="GlcNAc_2-epim"/>
    <property type="match status" value="1"/>
</dbReference>
<keyword evidence="2 3" id="KW-0413">Isomerase</keyword>
<dbReference type="InterPro" id="IPR010819">
    <property type="entry name" value="AGE/CE"/>
</dbReference>
<dbReference type="EMBL" id="BMLP01000004">
    <property type="protein sequence ID" value="GGO33879.1"/>
    <property type="molecule type" value="Genomic_DNA"/>
</dbReference>
<evidence type="ECO:0000313" key="4">
    <source>
        <dbReference type="Proteomes" id="UP000598196"/>
    </source>
</evidence>
<dbReference type="RefSeq" id="WP_146287088.1">
    <property type="nucleotide sequence ID" value="NZ_BMLP01000004.1"/>
</dbReference>
<dbReference type="InterPro" id="IPR012341">
    <property type="entry name" value="6hp_glycosidase-like_sf"/>
</dbReference>
<evidence type="ECO:0000256" key="1">
    <source>
        <dbReference type="ARBA" id="ARBA00008558"/>
    </source>
</evidence>
<sequence>MPAPAAPDAALPWWGTAAHDAYLLNDAARQFAFFGRSLDPAGGFHAQAMDGSILSGAVKELHATTRMVHSYALGHLAGLAGADRMIDHGMTALRQLHRDSDHGGYVWSFAPDGTVADGAKLAYGHAFVLLAASSARMAGHPDAAALHDDICEVIDARFWDHAAGRMREEFARDWQKISAYRGMNANMHMAEALLAAFEATGERMFLDRAIGIFNFFIGKVGAAQNWRLPEHFTEDWSVDAGYEGNPMFRPAGTTPGHSFEFARLMLQAWDLDGCRNDDLRDWAVHLYQRALADGWDHARGGIFYTVGADGAPMRRSRYWWPLTEAIGAAAALLKAGLGASDDYSLFWATVDRLFIDKTHGGWIPEIDEDDRPDDSQFTGKPDIYHAIQACLFPLLPSLSHAARELPGLRGRLAVRVD</sequence>
<name>A0A918DE61_9RHOB</name>
<dbReference type="Gene3D" id="1.50.10.10">
    <property type="match status" value="1"/>
</dbReference>
<dbReference type="GO" id="GO:0016853">
    <property type="term" value="F:isomerase activity"/>
    <property type="evidence" value="ECO:0007669"/>
    <property type="project" value="UniProtKB-KW"/>
</dbReference>
<dbReference type="Proteomes" id="UP000598196">
    <property type="component" value="Unassembled WGS sequence"/>
</dbReference>
<accession>A0A918DE61</accession>
<dbReference type="OrthoDB" id="9806359at2"/>
<evidence type="ECO:0000313" key="3">
    <source>
        <dbReference type="EMBL" id="GGO33879.1"/>
    </source>
</evidence>
<organism evidence="3 4">
    <name type="scientific">Gemmobacter aquaticus</name>
    <dbReference type="NCBI Taxonomy" id="490185"/>
    <lineage>
        <taxon>Bacteria</taxon>
        <taxon>Pseudomonadati</taxon>
        <taxon>Pseudomonadota</taxon>
        <taxon>Alphaproteobacteria</taxon>
        <taxon>Rhodobacterales</taxon>
        <taxon>Paracoccaceae</taxon>
        <taxon>Gemmobacter</taxon>
    </lineage>
</organism>